<organism evidence="2 3">
    <name type="scientific">Psophocarpus tetragonolobus</name>
    <name type="common">Winged bean</name>
    <name type="synonym">Dolichos tetragonolobus</name>
    <dbReference type="NCBI Taxonomy" id="3891"/>
    <lineage>
        <taxon>Eukaryota</taxon>
        <taxon>Viridiplantae</taxon>
        <taxon>Streptophyta</taxon>
        <taxon>Embryophyta</taxon>
        <taxon>Tracheophyta</taxon>
        <taxon>Spermatophyta</taxon>
        <taxon>Magnoliopsida</taxon>
        <taxon>eudicotyledons</taxon>
        <taxon>Gunneridae</taxon>
        <taxon>Pentapetalae</taxon>
        <taxon>rosids</taxon>
        <taxon>fabids</taxon>
        <taxon>Fabales</taxon>
        <taxon>Fabaceae</taxon>
        <taxon>Papilionoideae</taxon>
        <taxon>50 kb inversion clade</taxon>
        <taxon>NPAAA clade</taxon>
        <taxon>indigoferoid/millettioid clade</taxon>
        <taxon>Phaseoleae</taxon>
        <taxon>Psophocarpus</taxon>
    </lineage>
</organism>
<reference evidence="2 3" key="1">
    <citation type="submission" date="2024-01" db="EMBL/GenBank/DDBJ databases">
        <title>The genomes of 5 underutilized Papilionoideae crops provide insights into root nodulation and disease resistanc.</title>
        <authorList>
            <person name="Jiang F."/>
        </authorList>
    </citation>
    <scope>NUCLEOTIDE SEQUENCE [LARGE SCALE GENOMIC DNA]</scope>
    <source>
        <strain evidence="2">DUOXIRENSHENG_FW03</strain>
        <tissue evidence="2">Leaves</tissue>
    </source>
</reference>
<keyword evidence="1" id="KW-0472">Membrane</keyword>
<dbReference type="EMBL" id="JAYMYS010000008">
    <property type="protein sequence ID" value="KAK7386067.1"/>
    <property type="molecule type" value="Genomic_DNA"/>
</dbReference>
<dbReference type="Proteomes" id="UP001386955">
    <property type="component" value="Unassembled WGS sequence"/>
</dbReference>
<dbReference type="AlphaFoldDB" id="A0AAN9X8G6"/>
<accession>A0AAN9X8G6</accession>
<gene>
    <name evidence="2" type="ORF">VNO78_32143</name>
</gene>
<protein>
    <submittedName>
        <fullName evidence="2">Uncharacterized protein</fullName>
    </submittedName>
</protein>
<keyword evidence="1" id="KW-0812">Transmembrane</keyword>
<evidence type="ECO:0000313" key="3">
    <source>
        <dbReference type="Proteomes" id="UP001386955"/>
    </source>
</evidence>
<keyword evidence="1" id="KW-1133">Transmembrane helix</keyword>
<name>A0AAN9X8G6_PSOTE</name>
<proteinExistence type="predicted"/>
<evidence type="ECO:0000313" key="2">
    <source>
        <dbReference type="EMBL" id="KAK7386067.1"/>
    </source>
</evidence>
<comment type="caution">
    <text evidence="2">The sequence shown here is derived from an EMBL/GenBank/DDBJ whole genome shotgun (WGS) entry which is preliminary data.</text>
</comment>
<keyword evidence="3" id="KW-1185">Reference proteome</keyword>
<feature type="transmembrane region" description="Helical" evidence="1">
    <location>
        <begin position="12"/>
        <end position="31"/>
    </location>
</feature>
<sequence>MMIKCLIYRGIYISIYIYIFVQNLSVNSFYFSTADFLIHLLEPRAIKPKRQFHLKVSDSEEGNTALGFSAFSKGHHEKYNLIGHRSSKKIVESQPMHGVACRIYIIKIQ</sequence>
<evidence type="ECO:0000256" key="1">
    <source>
        <dbReference type="SAM" id="Phobius"/>
    </source>
</evidence>